<accession>A0ABU2BK09</accession>
<dbReference type="RefSeq" id="WP_302264174.1">
    <property type="nucleotide sequence ID" value="NZ_BAAAWO010000001.1"/>
</dbReference>
<evidence type="ECO:0000313" key="3">
    <source>
        <dbReference type="Proteomes" id="UP001183817"/>
    </source>
</evidence>
<proteinExistence type="predicted"/>
<dbReference type="EMBL" id="JAVDYI010000001">
    <property type="protein sequence ID" value="MDR7358985.1"/>
    <property type="molecule type" value="Genomic_DNA"/>
</dbReference>
<organism evidence="2 3">
    <name type="scientific">Paeniglutamicibacter sulfureus</name>
    <dbReference type="NCBI Taxonomy" id="43666"/>
    <lineage>
        <taxon>Bacteria</taxon>
        <taxon>Bacillati</taxon>
        <taxon>Actinomycetota</taxon>
        <taxon>Actinomycetes</taxon>
        <taxon>Micrococcales</taxon>
        <taxon>Micrococcaceae</taxon>
        <taxon>Paeniglutamicibacter</taxon>
    </lineage>
</organism>
<dbReference type="Proteomes" id="UP001183817">
    <property type="component" value="Unassembled WGS sequence"/>
</dbReference>
<sequence length="454" mass="50513">MTTSQTLVPCAQISGPIPETEGNRAVVLESYGTERMPSYGYIQEEYFVSGNAAEAPFLTRILVRRPEDMGKFNGRTLTEVSHIWGGTSVWRAYNRALMRDGYMWIEIDSQAPSALDLIQGGNPERYRDMVFTAGELASDFAGSIPFTENPSPEILAEQYDAFKERWWKATPQSFEIIAQVAHALRGGLPGIRNSEVKTLLFAGISQTGGVVRRFVEQHHDAMRRADGGPLFDGYLPGASGGEALPDIDVPVIEVLGEAEFQSVRWDCGVSGQVRGLSHRRADSETFRLYEIAGMAHRETRHMSQKDVLRLKDCPLPPGAHWSTFPNSHIYGALLGLLADWAEGKLVPPPSQLLETEGHTDTISRDQWGNALGGVRSTYTDAPTSTLVAATPMGRPSWYHGNETPFDGQRLQEIYGDIDSYRRVLARVIDRLMLQGFLHRVDAEELRLSAEELRF</sequence>
<dbReference type="Pfam" id="PF20091">
    <property type="entry name" value="Abhydrolase_10"/>
    <property type="match status" value="1"/>
</dbReference>
<name>A0ABU2BK09_9MICC</name>
<evidence type="ECO:0000313" key="2">
    <source>
        <dbReference type="EMBL" id="MDR7358985.1"/>
    </source>
</evidence>
<evidence type="ECO:0000259" key="1">
    <source>
        <dbReference type="Pfam" id="PF20091"/>
    </source>
</evidence>
<gene>
    <name evidence="2" type="ORF">J2S64_002676</name>
</gene>
<feature type="domain" description="Alpha/beta hydrolase" evidence="1">
    <location>
        <begin position="13"/>
        <end position="445"/>
    </location>
</feature>
<reference evidence="2 3" key="1">
    <citation type="submission" date="2023-07" db="EMBL/GenBank/DDBJ databases">
        <title>Sequencing the genomes of 1000 actinobacteria strains.</title>
        <authorList>
            <person name="Klenk H.-P."/>
        </authorList>
    </citation>
    <scope>NUCLEOTIDE SEQUENCE [LARGE SCALE GENOMIC DNA]</scope>
    <source>
        <strain evidence="2 3">DSM 20167</strain>
    </source>
</reference>
<comment type="caution">
    <text evidence="2">The sequence shown here is derived from an EMBL/GenBank/DDBJ whole genome shotgun (WGS) entry which is preliminary data.</text>
</comment>
<keyword evidence="3" id="KW-1185">Reference proteome</keyword>
<dbReference type="InterPro" id="IPR045394">
    <property type="entry name" value="Abhydrolase_dom"/>
</dbReference>
<protein>
    <recommendedName>
        <fullName evidence="1">Alpha/beta hydrolase domain-containing protein</fullName>
    </recommendedName>
</protein>